<dbReference type="Proteomes" id="UP000558113">
    <property type="component" value="Unassembled WGS sequence"/>
</dbReference>
<comment type="caution">
    <text evidence="1">The sequence shown here is derived from an EMBL/GenBank/DDBJ whole genome shotgun (WGS) entry which is preliminary data.</text>
</comment>
<reference evidence="1 2" key="1">
    <citation type="submission" date="2020-01" db="EMBL/GenBank/DDBJ databases">
        <title>Paenibacillus soybeanensis sp. nov. isolated from the nodules of soybean (Glycine max(L.) Merr).</title>
        <authorList>
            <person name="Wang H."/>
        </authorList>
    </citation>
    <scope>NUCLEOTIDE SEQUENCE [LARGE SCALE GENOMIC DNA]</scope>
    <source>
        <strain evidence="1 2">DSM 23054</strain>
    </source>
</reference>
<keyword evidence="2" id="KW-1185">Reference proteome</keyword>
<dbReference type="EMBL" id="JAAAMU010000010">
    <property type="protein sequence ID" value="NBC71108.1"/>
    <property type="molecule type" value="Genomic_DNA"/>
</dbReference>
<dbReference type="Gene3D" id="1.10.10.1150">
    <property type="entry name" value="Coenzyme PQQ synthesis protein D (PqqD)"/>
    <property type="match status" value="1"/>
</dbReference>
<evidence type="ECO:0000313" key="2">
    <source>
        <dbReference type="Proteomes" id="UP000558113"/>
    </source>
</evidence>
<dbReference type="AlphaFoldDB" id="A0A7X4YRC3"/>
<dbReference type="NCBIfam" id="NF033536">
    <property type="entry name" value="lasso_PqqD_Bac"/>
    <property type="match status" value="1"/>
</dbReference>
<accession>A0A7X4YRC3</accession>
<name>A0A7X4YRC3_9BACL</name>
<dbReference type="InterPro" id="IPR041881">
    <property type="entry name" value="PqqD_sf"/>
</dbReference>
<protein>
    <submittedName>
        <fullName evidence="1">Lasso peptide biosynthesis PqqD family chaperone</fullName>
    </submittedName>
</protein>
<dbReference type="OrthoDB" id="1495225at2"/>
<sequence>MTNLFLVEQTVVQSEGSVVSDMGGEKVMFSVSSGKYYNLGAIGGRVWELIASPIPVNQLVDALMDEYDVERASCEEQVGAFLKNLHAEALIEVRKGEA</sequence>
<gene>
    <name evidence="1" type="ORF">GT003_19105</name>
</gene>
<dbReference type="Pfam" id="PF05402">
    <property type="entry name" value="PqqD"/>
    <property type="match status" value="1"/>
</dbReference>
<proteinExistence type="predicted"/>
<dbReference type="RefSeq" id="WP_161700755.1">
    <property type="nucleotide sequence ID" value="NZ_JAAAMU010000010.1"/>
</dbReference>
<dbReference type="InterPro" id="IPR008792">
    <property type="entry name" value="PQQD"/>
</dbReference>
<organism evidence="1 2">
    <name type="scientific">Paenibacillus sacheonensis</name>
    <dbReference type="NCBI Taxonomy" id="742054"/>
    <lineage>
        <taxon>Bacteria</taxon>
        <taxon>Bacillati</taxon>
        <taxon>Bacillota</taxon>
        <taxon>Bacilli</taxon>
        <taxon>Bacillales</taxon>
        <taxon>Paenibacillaceae</taxon>
        <taxon>Paenibacillus</taxon>
    </lineage>
</organism>
<evidence type="ECO:0000313" key="1">
    <source>
        <dbReference type="EMBL" id="NBC71108.1"/>
    </source>
</evidence>